<name>A0ABC9TRE9_CLOSY</name>
<dbReference type="InterPro" id="IPR036291">
    <property type="entry name" value="NAD(P)-bd_dom_sf"/>
</dbReference>
<dbReference type="Pfam" id="PF13241">
    <property type="entry name" value="NAD_binding_7"/>
    <property type="match status" value="1"/>
</dbReference>
<accession>A0ABC9TRE9</accession>
<dbReference type="AlphaFoldDB" id="A0ABC9TRE9"/>
<keyword evidence="3" id="KW-0560">Oxidoreductase</keyword>
<dbReference type="PANTHER" id="PTHR35330:SF1">
    <property type="entry name" value="SIROHEME BIOSYNTHESIS PROTEIN MET8"/>
    <property type="match status" value="1"/>
</dbReference>
<protein>
    <recommendedName>
        <fullName evidence="2">precorrin-2 dehydrogenase</fullName>
        <ecNumber evidence="2">1.3.1.76</ecNumber>
    </recommendedName>
</protein>
<dbReference type="InterPro" id="IPR028161">
    <property type="entry name" value="Met8-like"/>
</dbReference>
<evidence type="ECO:0000256" key="1">
    <source>
        <dbReference type="ARBA" id="ARBA00005010"/>
    </source>
</evidence>
<dbReference type="GO" id="GO:0043115">
    <property type="term" value="F:precorrin-2 dehydrogenase activity"/>
    <property type="evidence" value="ECO:0007669"/>
    <property type="project" value="UniProtKB-EC"/>
</dbReference>
<evidence type="ECO:0000256" key="6">
    <source>
        <dbReference type="ARBA" id="ARBA00047561"/>
    </source>
</evidence>
<gene>
    <name evidence="7" type="ORF">CLOSYM_04526</name>
</gene>
<proteinExistence type="predicted"/>
<evidence type="ECO:0000256" key="3">
    <source>
        <dbReference type="ARBA" id="ARBA00023002"/>
    </source>
</evidence>
<dbReference type="InterPro" id="IPR006367">
    <property type="entry name" value="Sirohaem_synthase_N"/>
</dbReference>
<dbReference type="GO" id="GO:0006779">
    <property type="term" value="P:porphyrin-containing compound biosynthetic process"/>
    <property type="evidence" value="ECO:0007669"/>
    <property type="project" value="UniProtKB-KW"/>
</dbReference>
<evidence type="ECO:0000313" key="8">
    <source>
        <dbReference type="Proteomes" id="UP000016491"/>
    </source>
</evidence>
<keyword evidence="5" id="KW-0627">Porphyrin biosynthesis</keyword>
<sequence>MRILHRNDELKRKGGGMSYFPLFFDIKNYNVLITGAGPVAQRRIRALSESGAAVTVVAREVGGQAEKLFRKLSENGFVNLYRMDYREYRERYPLAEKAGPAGEGGWFLVLAATGDPEADRLAALDGRRAGAFVNVAGKKEMSDFYFPGLAKQGPVVAGVTAGGTDHRLAKRMTEAVQKCLEREMTGGEIER</sequence>
<dbReference type="EMBL" id="AWSU01000359">
    <property type="protein sequence ID" value="ERI73912.1"/>
    <property type="molecule type" value="Genomic_DNA"/>
</dbReference>
<dbReference type="NCBIfam" id="TIGR01470">
    <property type="entry name" value="cysG_Nterm"/>
    <property type="match status" value="1"/>
</dbReference>
<organism evidence="7 8">
    <name type="scientific">[Clostridium] symbiosum ATCC 14940</name>
    <dbReference type="NCBI Taxonomy" id="411472"/>
    <lineage>
        <taxon>Bacteria</taxon>
        <taxon>Bacillati</taxon>
        <taxon>Bacillota</taxon>
        <taxon>Clostridia</taxon>
        <taxon>Lachnospirales</taxon>
        <taxon>Lachnospiraceae</taxon>
        <taxon>Otoolea</taxon>
    </lineage>
</organism>
<dbReference type="PANTHER" id="PTHR35330">
    <property type="entry name" value="SIROHEME BIOSYNTHESIS PROTEIN MET8"/>
    <property type="match status" value="1"/>
</dbReference>
<evidence type="ECO:0000256" key="5">
    <source>
        <dbReference type="ARBA" id="ARBA00023244"/>
    </source>
</evidence>
<evidence type="ECO:0000313" key="7">
    <source>
        <dbReference type="EMBL" id="ERI73912.1"/>
    </source>
</evidence>
<comment type="pathway">
    <text evidence="1">Porphyrin-containing compound metabolism; siroheme biosynthesis; sirohydrochlorin from precorrin-2: step 1/1.</text>
</comment>
<comment type="caution">
    <text evidence="7">The sequence shown here is derived from an EMBL/GenBank/DDBJ whole genome shotgun (WGS) entry which is preliminary data.</text>
</comment>
<reference evidence="7 8" key="1">
    <citation type="submission" date="2013-07" db="EMBL/GenBank/DDBJ databases">
        <authorList>
            <person name="Weinstock G."/>
            <person name="Sodergren E."/>
            <person name="Wylie T."/>
            <person name="Fulton L."/>
            <person name="Fulton R."/>
            <person name="Fronick C."/>
            <person name="O'Laughlin M."/>
            <person name="Godfrey J."/>
            <person name="Miner T."/>
            <person name="Herter B."/>
            <person name="Appelbaum E."/>
            <person name="Cordes M."/>
            <person name="Lek S."/>
            <person name="Wollam A."/>
            <person name="Pepin K.H."/>
            <person name="Palsikar V.B."/>
            <person name="Mitreva M."/>
            <person name="Wilson R.K."/>
        </authorList>
    </citation>
    <scope>NUCLEOTIDE SEQUENCE [LARGE SCALE GENOMIC DNA]</scope>
    <source>
        <strain evidence="7 8">ATCC 14940</strain>
    </source>
</reference>
<keyword evidence="4" id="KW-0520">NAD</keyword>
<evidence type="ECO:0000256" key="4">
    <source>
        <dbReference type="ARBA" id="ARBA00023027"/>
    </source>
</evidence>
<dbReference type="EC" id="1.3.1.76" evidence="2"/>
<dbReference type="SUPFAM" id="SSF51735">
    <property type="entry name" value="NAD(P)-binding Rossmann-fold domains"/>
    <property type="match status" value="1"/>
</dbReference>
<dbReference type="Gene3D" id="3.40.50.720">
    <property type="entry name" value="NAD(P)-binding Rossmann-like Domain"/>
    <property type="match status" value="1"/>
</dbReference>
<comment type="catalytic activity">
    <reaction evidence="6">
        <text>precorrin-2 + NAD(+) = sirohydrochlorin + NADH + 2 H(+)</text>
        <dbReference type="Rhea" id="RHEA:15613"/>
        <dbReference type="ChEBI" id="CHEBI:15378"/>
        <dbReference type="ChEBI" id="CHEBI:57540"/>
        <dbReference type="ChEBI" id="CHEBI:57945"/>
        <dbReference type="ChEBI" id="CHEBI:58351"/>
        <dbReference type="ChEBI" id="CHEBI:58827"/>
        <dbReference type="EC" id="1.3.1.76"/>
    </reaction>
</comment>
<dbReference type="Proteomes" id="UP000016491">
    <property type="component" value="Unassembled WGS sequence"/>
</dbReference>
<evidence type="ECO:0000256" key="2">
    <source>
        <dbReference type="ARBA" id="ARBA00012400"/>
    </source>
</evidence>